<comment type="subcellular location">
    <subcellularLocation>
        <location evidence="1">Nucleus</location>
    </subcellularLocation>
</comment>
<accession>A0A084QKV6</accession>
<dbReference type="GO" id="GO:0004519">
    <property type="term" value="F:endonuclease activity"/>
    <property type="evidence" value="ECO:0007669"/>
    <property type="project" value="UniProtKB-KW"/>
</dbReference>
<dbReference type="Gene3D" id="3.60.15.10">
    <property type="entry name" value="Ribonuclease Z/Hydroxyacylglutathione hydrolase-like"/>
    <property type="match status" value="1"/>
</dbReference>
<evidence type="ECO:0000256" key="4">
    <source>
        <dbReference type="ARBA" id="ARBA00022759"/>
    </source>
</evidence>
<dbReference type="PANTHER" id="PTHR23240">
    <property type="entry name" value="DNA CROSS-LINK REPAIR PROTEIN PSO2/SNM1-RELATED"/>
    <property type="match status" value="1"/>
</dbReference>
<dbReference type="GO" id="GO:0036297">
    <property type="term" value="P:interstrand cross-link repair"/>
    <property type="evidence" value="ECO:0007669"/>
    <property type="project" value="TreeGrafter"/>
</dbReference>
<dbReference type="STRING" id="1283841.A0A084QKV6"/>
<evidence type="ECO:0000256" key="8">
    <source>
        <dbReference type="ARBA" id="ARBA00023172"/>
    </source>
</evidence>
<dbReference type="PANTHER" id="PTHR23240:SF8">
    <property type="entry name" value="PROTEIN ARTEMIS"/>
    <property type="match status" value="1"/>
</dbReference>
<dbReference type="GO" id="GO:0006303">
    <property type="term" value="P:double-strand break repair via nonhomologous end joining"/>
    <property type="evidence" value="ECO:0007669"/>
    <property type="project" value="TreeGrafter"/>
</dbReference>
<evidence type="ECO:0000256" key="10">
    <source>
        <dbReference type="ARBA" id="ARBA00023242"/>
    </source>
</evidence>
<evidence type="ECO:0000256" key="12">
    <source>
        <dbReference type="ARBA" id="ARBA00042677"/>
    </source>
</evidence>
<dbReference type="GO" id="GO:0035312">
    <property type="term" value="F:5'-3' DNA exonuclease activity"/>
    <property type="evidence" value="ECO:0007669"/>
    <property type="project" value="TreeGrafter"/>
</dbReference>
<proteinExistence type="inferred from homology"/>
<evidence type="ECO:0000256" key="1">
    <source>
        <dbReference type="ARBA" id="ARBA00004123"/>
    </source>
</evidence>
<feature type="region of interest" description="Disordered" evidence="13">
    <location>
        <begin position="420"/>
        <end position="456"/>
    </location>
</feature>
<evidence type="ECO:0000256" key="9">
    <source>
        <dbReference type="ARBA" id="ARBA00023204"/>
    </source>
</evidence>
<dbReference type="AlphaFoldDB" id="A0A084QKV6"/>
<evidence type="ECO:0000256" key="3">
    <source>
        <dbReference type="ARBA" id="ARBA00022722"/>
    </source>
</evidence>
<keyword evidence="16" id="KW-1185">Reference proteome</keyword>
<dbReference type="InterPro" id="IPR011084">
    <property type="entry name" value="DRMBL"/>
</dbReference>
<evidence type="ECO:0000256" key="11">
    <source>
        <dbReference type="ARBA" id="ARBA00039759"/>
    </source>
</evidence>
<dbReference type="OrthoDB" id="5561659at2759"/>
<evidence type="ECO:0000256" key="2">
    <source>
        <dbReference type="ARBA" id="ARBA00010304"/>
    </source>
</evidence>
<feature type="compositionally biased region" description="Basic residues" evidence="13">
    <location>
        <begin position="439"/>
        <end position="452"/>
    </location>
</feature>
<evidence type="ECO:0000256" key="5">
    <source>
        <dbReference type="ARBA" id="ARBA00022763"/>
    </source>
</evidence>
<dbReference type="GO" id="GO:0000723">
    <property type="term" value="P:telomere maintenance"/>
    <property type="evidence" value="ECO:0007669"/>
    <property type="project" value="TreeGrafter"/>
</dbReference>
<keyword evidence="6" id="KW-0378">Hydrolase</keyword>
<dbReference type="InterPro" id="IPR036866">
    <property type="entry name" value="RibonucZ/Hydroxyglut_hydro"/>
</dbReference>
<dbReference type="EMBL" id="KL660669">
    <property type="protein sequence ID" value="KFA64591.1"/>
    <property type="molecule type" value="Genomic_DNA"/>
</dbReference>
<dbReference type="Pfam" id="PF07522">
    <property type="entry name" value="DRMBL"/>
    <property type="match status" value="1"/>
</dbReference>
<dbReference type="InParanoid" id="A0A084QKV6"/>
<dbReference type="Proteomes" id="UP000028524">
    <property type="component" value="Unassembled WGS sequence"/>
</dbReference>
<organism evidence="15 16">
    <name type="scientific">Stachybotrys chlorohalonatus (strain IBT 40285)</name>
    <dbReference type="NCBI Taxonomy" id="1283841"/>
    <lineage>
        <taxon>Eukaryota</taxon>
        <taxon>Fungi</taxon>
        <taxon>Dikarya</taxon>
        <taxon>Ascomycota</taxon>
        <taxon>Pezizomycotina</taxon>
        <taxon>Sordariomycetes</taxon>
        <taxon>Hypocreomycetidae</taxon>
        <taxon>Hypocreales</taxon>
        <taxon>Stachybotryaceae</taxon>
        <taxon>Stachybotrys</taxon>
    </lineage>
</organism>
<keyword evidence="3" id="KW-0540">Nuclease</keyword>
<dbReference type="GO" id="GO:0005634">
    <property type="term" value="C:nucleus"/>
    <property type="evidence" value="ECO:0007669"/>
    <property type="project" value="UniProtKB-SubCell"/>
</dbReference>
<keyword evidence="8" id="KW-0233">DNA recombination</keyword>
<evidence type="ECO:0000259" key="14">
    <source>
        <dbReference type="Pfam" id="PF07522"/>
    </source>
</evidence>
<evidence type="ECO:0000256" key="7">
    <source>
        <dbReference type="ARBA" id="ARBA00022839"/>
    </source>
</evidence>
<feature type="domain" description="DNA repair metallo-beta-lactamase" evidence="14">
    <location>
        <begin position="297"/>
        <end position="348"/>
    </location>
</feature>
<dbReference type="GO" id="GO:0003684">
    <property type="term" value="F:damaged DNA binding"/>
    <property type="evidence" value="ECO:0007669"/>
    <property type="project" value="TreeGrafter"/>
</dbReference>
<dbReference type="GO" id="GO:0006310">
    <property type="term" value="P:DNA recombination"/>
    <property type="evidence" value="ECO:0007669"/>
    <property type="project" value="UniProtKB-KW"/>
</dbReference>
<keyword evidence="4" id="KW-0255">Endonuclease</keyword>
<evidence type="ECO:0000256" key="6">
    <source>
        <dbReference type="ARBA" id="ARBA00022801"/>
    </source>
</evidence>
<keyword evidence="5" id="KW-0227">DNA damage</keyword>
<protein>
    <recommendedName>
        <fullName evidence="11">Protein artemis</fullName>
    </recommendedName>
    <alternativeName>
        <fullName evidence="12">DNA cross-link repair 1C protein</fullName>
    </alternativeName>
</protein>
<sequence length="538" mass="60746">MSTFDGLVAEFLEIRSESFPSLARSRCPRHVASVPNRAIVDFLRQHADMSPLLACFLSHIHSDHLAGLESLRSLFWYTGFASWIPPHANRPPSVYCSAVIREMLLRLERYPYRINYAKGILKARQQMYKHLHKVLAKKPLLLGTPTRIGLRPDHSIQATLFGANHCPGADMICAASATGFSYNPSIIEYTSGIRTLDKIYLGTSFVEDVPFQTKSEGLAELIRKVKEYPPDTVFHLQAWSYSYEDIWVALAKALNSAIHVDDYKLRVYVRCRPAQNQHGPDWHLTPEAPVLMGFMRSNEAHRATQVEGPTTILPRIIQFPYSRHSSYAELCLLVDLLEPRDVWPCTVNIKEWLQNGTPGRLPLETDHLLTNICIYLSSRTLFGPYCFGDSFAHNLRLNALTGVLLQEDAPSQARETQLTCSDLEADPSSSPPPPSAAARRARVTTRCSRRQRPIPGRPIVKSETCRQVQRLRATPRSGGCVEADGELPKQNIDEFRHGHDPEGADREDFSQQTQSLITSTPMRYSAARVDVYDQMLRK</sequence>
<comment type="similarity">
    <text evidence="2">Belongs to the DNA repair metallo-beta-lactamase (DRMBL) family.</text>
</comment>
<evidence type="ECO:0000256" key="13">
    <source>
        <dbReference type="SAM" id="MobiDB-lite"/>
    </source>
</evidence>
<keyword evidence="9" id="KW-0234">DNA repair</keyword>
<keyword evidence="10" id="KW-0539">Nucleus</keyword>
<evidence type="ECO:0000313" key="15">
    <source>
        <dbReference type="EMBL" id="KFA64591.1"/>
    </source>
</evidence>
<dbReference type="HOGENOM" id="CLU_013294_0_1_1"/>
<name>A0A084QKV6_STAC4</name>
<keyword evidence="7" id="KW-0269">Exonuclease</keyword>
<reference evidence="15 16" key="1">
    <citation type="journal article" date="2014" name="BMC Genomics">
        <title>Comparative genome sequencing reveals chemotype-specific gene clusters in the toxigenic black mold Stachybotrys.</title>
        <authorList>
            <person name="Semeiks J."/>
            <person name="Borek D."/>
            <person name="Otwinowski Z."/>
            <person name="Grishin N.V."/>
        </authorList>
    </citation>
    <scope>NUCLEOTIDE SEQUENCE [LARGE SCALE GENOMIC DNA]</scope>
    <source>
        <strain evidence="15 16">IBT 40285</strain>
    </source>
</reference>
<dbReference type="Gene3D" id="3.40.50.12650">
    <property type="match status" value="1"/>
</dbReference>
<dbReference type="SUPFAM" id="SSF56281">
    <property type="entry name" value="Metallo-hydrolase/oxidoreductase"/>
    <property type="match status" value="1"/>
</dbReference>
<evidence type="ECO:0000313" key="16">
    <source>
        <dbReference type="Proteomes" id="UP000028524"/>
    </source>
</evidence>
<gene>
    <name evidence="15" type="ORF">S40285_09343</name>
</gene>
<dbReference type="OMA" id="ERYPYRI"/>